<evidence type="ECO:0000259" key="3">
    <source>
        <dbReference type="SMART" id="SM00181"/>
    </source>
</evidence>
<feature type="domain" description="EGF-like" evidence="3">
    <location>
        <begin position="105"/>
        <end position="140"/>
    </location>
</feature>
<sequence>MKFLQCIVLLCLWTAAVAEFVDSDATCSINNGQCETRCTCNEGYTHMNEKCIAKVDKACNSSIENACIANAECKVAAGNDSVCKCRNKYSMYKNNSQCSGDVGAECKDSSDCTVHSECRTSGTCACMDKYTSSSDNKTCIGYVGAECDDVSQCIDHAVCSGRKCKCADDYEGDKICKKKDTLPLPRWAIILIAVGGGIFLIGLIVLIIYCCCCRRRRAEE</sequence>
<dbReference type="SMART" id="SM00181">
    <property type="entry name" value="EGF"/>
    <property type="match status" value="4"/>
</dbReference>
<evidence type="ECO:0000313" key="4">
    <source>
        <dbReference type="EMBL" id="WAR28589.1"/>
    </source>
</evidence>
<dbReference type="InterPro" id="IPR000742">
    <property type="entry name" value="EGF"/>
</dbReference>
<keyword evidence="1" id="KW-1133">Transmembrane helix</keyword>
<feature type="domain" description="EGF-like" evidence="3">
    <location>
        <begin position="146"/>
        <end position="177"/>
    </location>
</feature>
<dbReference type="Proteomes" id="UP001164746">
    <property type="component" value="Chromosome 15"/>
</dbReference>
<evidence type="ECO:0000313" key="5">
    <source>
        <dbReference type="Proteomes" id="UP001164746"/>
    </source>
</evidence>
<feature type="transmembrane region" description="Helical" evidence="1">
    <location>
        <begin position="187"/>
        <end position="212"/>
    </location>
</feature>
<protein>
    <recommendedName>
        <fullName evidence="3">EGF-like domain-containing protein</fullName>
    </recommendedName>
</protein>
<organism evidence="4 5">
    <name type="scientific">Mya arenaria</name>
    <name type="common">Soft-shell clam</name>
    <dbReference type="NCBI Taxonomy" id="6604"/>
    <lineage>
        <taxon>Eukaryota</taxon>
        <taxon>Metazoa</taxon>
        <taxon>Spiralia</taxon>
        <taxon>Lophotrochozoa</taxon>
        <taxon>Mollusca</taxon>
        <taxon>Bivalvia</taxon>
        <taxon>Autobranchia</taxon>
        <taxon>Heteroconchia</taxon>
        <taxon>Euheterodonta</taxon>
        <taxon>Imparidentia</taxon>
        <taxon>Neoheterodontei</taxon>
        <taxon>Myida</taxon>
        <taxon>Myoidea</taxon>
        <taxon>Myidae</taxon>
        <taxon>Mya</taxon>
    </lineage>
</organism>
<keyword evidence="5" id="KW-1185">Reference proteome</keyword>
<feature type="domain" description="EGF-like" evidence="3">
    <location>
        <begin position="10"/>
        <end position="52"/>
    </location>
</feature>
<dbReference type="PANTHER" id="PTHR39069:SF8">
    <property type="entry name" value="FI17111P1"/>
    <property type="match status" value="1"/>
</dbReference>
<dbReference type="EMBL" id="CP111026">
    <property type="protein sequence ID" value="WAR28589.1"/>
    <property type="molecule type" value="Genomic_DNA"/>
</dbReference>
<reference evidence="4" key="1">
    <citation type="submission" date="2022-11" db="EMBL/GenBank/DDBJ databases">
        <title>Centuries of genome instability and evolution in soft-shell clam transmissible cancer (bioRxiv).</title>
        <authorList>
            <person name="Hart S.F.M."/>
            <person name="Yonemitsu M.A."/>
            <person name="Giersch R.M."/>
            <person name="Beal B.F."/>
            <person name="Arriagada G."/>
            <person name="Davis B.W."/>
            <person name="Ostrander E.A."/>
            <person name="Goff S.P."/>
            <person name="Metzger M.J."/>
        </authorList>
    </citation>
    <scope>NUCLEOTIDE SEQUENCE</scope>
    <source>
        <strain evidence="4">MELC-2E11</strain>
        <tissue evidence="4">Siphon/mantle</tissue>
    </source>
</reference>
<evidence type="ECO:0000256" key="2">
    <source>
        <dbReference type="SAM" id="SignalP"/>
    </source>
</evidence>
<keyword evidence="2" id="KW-0732">Signal</keyword>
<feature type="signal peptide" evidence="2">
    <location>
        <begin position="1"/>
        <end position="18"/>
    </location>
</feature>
<accession>A0ABY7G523</accession>
<dbReference type="PANTHER" id="PTHR39069">
    <property type="entry name" value="ECDYSONE-INDUCIBLE GENE E1, ISOFORM A"/>
    <property type="match status" value="1"/>
</dbReference>
<keyword evidence="1" id="KW-0472">Membrane</keyword>
<feature type="chain" id="PRO_5046172781" description="EGF-like domain-containing protein" evidence="2">
    <location>
        <begin position="19"/>
        <end position="220"/>
    </location>
</feature>
<proteinExistence type="predicted"/>
<keyword evidence="1" id="KW-0812">Transmembrane</keyword>
<evidence type="ECO:0000256" key="1">
    <source>
        <dbReference type="SAM" id="Phobius"/>
    </source>
</evidence>
<name>A0ABY7G523_MYAAR</name>
<gene>
    <name evidence="4" type="ORF">MAR_014293</name>
</gene>
<feature type="domain" description="EGF-like" evidence="3">
    <location>
        <begin position="58"/>
        <end position="99"/>
    </location>
</feature>